<reference evidence="1 2" key="1">
    <citation type="journal article" date="2005" name="Science">
        <title>Complete genome sequence and lytic phase transcription profile of a Coccolithovirus.</title>
        <authorList>
            <person name="Wilson W.H."/>
            <person name="Schroeder D.C."/>
            <person name="Allen M.J."/>
            <person name="Holden M.T.G."/>
            <person name="Parkhill J."/>
            <person name="Barrell B.G."/>
            <person name="Churcher C."/>
            <person name="Hamlin N."/>
            <person name="Mungall K."/>
            <person name="Norbertczak H."/>
            <person name="Quail M.A."/>
            <person name="Price C."/>
            <person name="Rabbinowitsch E."/>
            <person name="Walker D."/>
            <person name="Craigon M."/>
            <person name="Roy D."/>
            <person name="Ghazal P."/>
        </authorList>
    </citation>
    <scope>NUCLEOTIDE SEQUENCE [LARGE SCALE GENOMIC DNA]</scope>
    <source>
        <strain evidence="2">Isolate United Kingdom/English Channel/1999</strain>
    </source>
</reference>
<protein>
    <submittedName>
        <fullName evidence="1">Uncharacterized protein</fullName>
    </submittedName>
</protein>
<sequence length="116" mass="13397">MATVSFPIQKNYRTKVTARCSSYTKNFYVKFNEISDLNNNAPPPSTETMQRHVKNGQRIMTLIMKLHESIRTMAYVPSKYRVFQKVLADEYRRSQDLVSQCRAISRAEKAVAKAAM</sequence>
<name>Q4A2K9_EHV8U</name>
<dbReference type="Proteomes" id="UP000000863">
    <property type="component" value="Segment"/>
</dbReference>
<gene>
    <name evidence="1" type="ORF">EhV272</name>
</gene>
<dbReference type="RefSeq" id="YP_294028.1">
    <property type="nucleotide sequence ID" value="NC_007346.1"/>
</dbReference>
<dbReference type="KEGG" id="vg:3654835"/>
<dbReference type="GeneID" id="3654835"/>
<evidence type="ECO:0000313" key="2">
    <source>
        <dbReference type="Proteomes" id="UP000000863"/>
    </source>
</evidence>
<dbReference type="EMBL" id="AJ890364">
    <property type="protein sequence ID" value="CAI65697.1"/>
    <property type="molecule type" value="Genomic_DNA"/>
</dbReference>
<accession>Q4A2K9</accession>
<proteinExistence type="predicted"/>
<organism evidence="1 2">
    <name type="scientific">Emiliania huxleyi virus 86 (isolate United Kingdom/English Channel/1999)</name>
    <name type="common">EhV-86</name>
    <dbReference type="NCBI Taxonomy" id="654925"/>
    <lineage>
        <taxon>Viruses</taxon>
        <taxon>Varidnaviria</taxon>
        <taxon>Bamfordvirae</taxon>
        <taxon>Nucleocytoviricota</taxon>
        <taxon>Megaviricetes</taxon>
        <taxon>Algavirales</taxon>
        <taxon>Phycodnaviridae</taxon>
        <taxon>Coccolithovirus</taxon>
        <taxon>Coccolithovirus huxleyi</taxon>
        <taxon>Emiliania huxleyi virus 86</taxon>
    </lineage>
</organism>
<keyword evidence="2" id="KW-1185">Reference proteome</keyword>
<evidence type="ECO:0000313" key="1">
    <source>
        <dbReference type="EMBL" id="CAI65697.1"/>
    </source>
</evidence>
<organismHost>
    <name type="scientific">Emiliania huxleyi</name>
    <name type="common">Coccolithophore</name>
    <name type="synonym">Pontosphaera huxleyi</name>
    <dbReference type="NCBI Taxonomy" id="2903"/>
</organismHost>